<dbReference type="Pfam" id="PF00885">
    <property type="entry name" value="DMRL_synthase"/>
    <property type="match status" value="1"/>
</dbReference>
<evidence type="ECO:0000256" key="2">
    <source>
        <dbReference type="ARBA" id="ARBA00007424"/>
    </source>
</evidence>
<dbReference type="GO" id="GO:0005829">
    <property type="term" value="C:cytosol"/>
    <property type="evidence" value="ECO:0007669"/>
    <property type="project" value="TreeGrafter"/>
</dbReference>
<dbReference type="GO" id="GO:0000906">
    <property type="term" value="F:6,7-dimethyl-8-ribityllumazine synthase activity"/>
    <property type="evidence" value="ECO:0007669"/>
    <property type="project" value="UniProtKB-UniRule"/>
</dbReference>
<comment type="function">
    <text evidence="7">Catalyzes the formation of 6,7-dimethyl-8-ribityllumazine by condensation of 5-amino-6-(D-ribitylamino)uracil with 3,4-dihydroxy-2-butanone 4-phosphate. This is the penultimate step in the biosynthesis of riboflavin.</text>
</comment>
<evidence type="ECO:0000256" key="1">
    <source>
        <dbReference type="ARBA" id="ARBA00004917"/>
    </source>
</evidence>
<dbReference type="EMBL" id="JABZGR010000048">
    <property type="protein sequence ID" value="MBF0971188.1"/>
    <property type="molecule type" value="Genomic_DNA"/>
</dbReference>
<dbReference type="CDD" id="cd09209">
    <property type="entry name" value="Lumazine_synthase-I"/>
    <property type="match status" value="1"/>
</dbReference>
<dbReference type="AlphaFoldDB" id="A0A929X0Y3"/>
<feature type="binding site" evidence="7">
    <location>
        <position position="28"/>
    </location>
    <ligand>
        <name>5-amino-6-(D-ribitylamino)uracil</name>
        <dbReference type="ChEBI" id="CHEBI:15934"/>
    </ligand>
</feature>
<dbReference type="GO" id="GO:0009349">
    <property type="term" value="C:riboflavin synthase complex"/>
    <property type="evidence" value="ECO:0007669"/>
    <property type="project" value="UniProtKB-UniRule"/>
</dbReference>
<dbReference type="InterPro" id="IPR002180">
    <property type="entry name" value="LS/RS"/>
</dbReference>
<protein>
    <recommendedName>
        <fullName evidence="3 7">6,7-dimethyl-8-ribityllumazine synthase</fullName>
        <shortName evidence="7">DMRL synthase</shortName>
        <shortName evidence="7">LS</shortName>
        <shortName evidence="7">Lumazine synthase</shortName>
        <ecNumber evidence="3 7">2.5.1.78</ecNumber>
    </recommendedName>
</protein>
<dbReference type="InterPro" id="IPR036467">
    <property type="entry name" value="LS/RS_sf"/>
</dbReference>
<dbReference type="InterPro" id="IPR034964">
    <property type="entry name" value="LS"/>
</dbReference>
<evidence type="ECO:0000256" key="3">
    <source>
        <dbReference type="ARBA" id="ARBA00012664"/>
    </source>
</evidence>
<name>A0A929X0Y3_9BACT</name>
<proteinExistence type="inferred from homology"/>
<gene>
    <name evidence="7" type="primary">ribH</name>
    <name evidence="8" type="ORF">HXK21_09200</name>
</gene>
<accession>A0A929X0Y3</accession>
<feature type="binding site" evidence="7">
    <location>
        <position position="133"/>
    </location>
    <ligand>
        <name>(2S)-2-hydroxy-3-oxobutyl phosphate</name>
        <dbReference type="ChEBI" id="CHEBI:58830"/>
    </ligand>
</feature>
<evidence type="ECO:0000256" key="6">
    <source>
        <dbReference type="ARBA" id="ARBA00048785"/>
    </source>
</evidence>
<organism evidence="8 9">
    <name type="scientific">Alloprevotella tannerae</name>
    <dbReference type="NCBI Taxonomy" id="76122"/>
    <lineage>
        <taxon>Bacteria</taxon>
        <taxon>Pseudomonadati</taxon>
        <taxon>Bacteroidota</taxon>
        <taxon>Bacteroidia</taxon>
        <taxon>Bacteroidales</taxon>
        <taxon>Prevotellaceae</taxon>
        <taxon>Alloprevotella</taxon>
    </lineage>
</organism>
<evidence type="ECO:0000256" key="4">
    <source>
        <dbReference type="ARBA" id="ARBA00022619"/>
    </source>
</evidence>
<sequence>MSTHTFLKESTTTPDASNMRFGLVVAEWNSHITDVLLDQAVCALLSAGAKKENIIIKRVPGSFELIFGCSELARYKSVDGIIAIGSVIRGDTPHFDYICNGVTQELARQNSTGGIPIIYGLLTTENEHQAIERIDGTVGRKGEEFAMTAIKMIDFSWSLKK</sequence>
<dbReference type="PANTHER" id="PTHR21058">
    <property type="entry name" value="6,7-DIMETHYL-8-RIBITYLLUMAZINE SYNTHASE DMRL SYNTHASE LUMAZINE SYNTHASE"/>
    <property type="match status" value="1"/>
</dbReference>
<keyword evidence="4 7" id="KW-0686">Riboflavin biosynthesis</keyword>
<dbReference type="GO" id="GO:0009231">
    <property type="term" value="P:riboflavin biosynthetic process"/>
    <property type="evidence" value="ECO:0007669"/>
    <property type="project" value="UniProtKB-UniRule"/>
</dbReference>
<feature type="active site" description="Proton donor" evidence="7">
    <location>
        <position position="94"/>
    </location>
</feature>
<dbReference type="Proteomes" id="UP000704068">
    <property type="component" value="Unassembled WGS sequence"/>
</dbReference>
<feature type="binding site" evidence="7">
    <location>
        <position position="119"/>
    </location>
    <ligand>
        <name>5-amino-6-(D-ribitylamino)uracil</name>
        <dbReference type="ChEBI" id="CHEBI:15934"/>
    </ligand>
</feature>
<dbReference type="SUPFAM" id="SSF52121">
    <property type="entry name" value="Lumazine synthase"/>
    <property type="match status" value="1"/>
</dbReference>
<comment type="caution">
    <text evidence="8">The sequence shown here is derived from an EMBL/GenBank/DDBJ whole genome shotgun (WGS) entry which is preliminary data.</text>
</comment>
<feature type="binding site" evidence="7">
    <location>
        <begin position="91"/>
        <end position="92"/>
    </location>
    <ligand>
        <name>(2S)-2-hydroxy-3-oxobutyl phosphate</name>
        <dbReference type="ChEBI" id="CHEBI:58830"/>
    </ligand>
</feature>
<comment type="similarity">
    <text evidence="2 7">Belongs to the DMRL synthase family.</text>
</comment>
<evidence type="ECO:0000256" key="5">
    <source>
        <dbReference type="ARBA" id="ARBA00022679"/>
    </source>
</evidence>
<feature type="binding site" evidence="7">
    <location>
        <begin position="86"/>
        <end position="88"/>
    </location>
    <ligand>
        <name>5-amino-6-(D-ribitylamino)uracil</name>
        <dbReference type="ChEBI" id="CHEBI:15934"/>
    </ligand>
</feature>
<dbReference type="HAMAP" id="MF_00178">
    <property type="entry name" value="Lumazine_synth"/>
    <property type="match status" value="1"/>
</dbReference>
<evidence type="ECO:0000313" key="8">
    <source>
        <dbReference type="EMBL" id="MBF0971188.1"/>
    </source>
</evidence>
<dbReference type="PANTHER" id="PTHR21058:SF0">
    <property type="entry name" value="6,7-DIMETHYL-8-RIBITYLLUMAZINE SYNTHASE"/>
    <property type="match status" value="1"/>
</dbReference>
<keyword evidence="5 7" id="KW-0808">Transferase</keyword>
<dbReference type="RefSeq" id="WP_303764748.1">
    <property type="nucleotide sequence ID" value="NZ_JABZGR010000048.1"/>
</dbReference>
<dbReference type="NCBIfam" id="TIGR00114">
    <property type="entry name" value="lumazine-synth"/>
    <property type="match status" value="1"/>
</dbReference>
<comment type="pathway">
    <text evidence="1 7">Cofactor biosynthesis; riboflavin biosynthesis; riboflavin from 2-hydroxy-3-oxobutyl phosphate and 5-amino-6-(D-ribitylamino)uracil: step 1/2.</text>
</comment>
<dbReference type="Gene3D" id="3.40.50.960">
    <property type="entry name" value="Lumazine/riboflavin synthase"/>
    <property type="match status" value="1"/>
</dbReference>
<reference evidence="8" key="1">
    <citation type="submission" date="2020-04" db="EMBL/GenBank/DDBJ databases">
        <title>Deep metagenomics examines the oral microbiome during advanced dental caries in children, revealing novel taxa and co-occurrences with host molecules.</title>
        <authorList>
            <person name="Baker J.L."/>
            <person name="Morton J.T."/>
            <person name="Dinis M."/>
            <person name="Alvarez R."/>
            <person name="Tran N.C."/>
            <person name="Knight R."/>
            <person name="Edlund A."/>
        </authorList>
    </citation>
    <scope>NUCLEOTIDE SEQUENCE</scope>
    <source>
        <strain evidence="8">JCVI_34_bin.1</strain>
    </source>
</reference>
<comment type="catalytic activity">
    <reaction evidence="6 7">
        <text>(2S)-2-hydroxy-3-oxobutyl phosphate + 5-amino-6-(D-ribitylamino)uracil = 6,7-dimethyl-8-(1-D-ribityl)lumazine + phosphate + 2 H2O + H(+)</text>
        <dbReference type="Rhea" id="RHEA:26152"/>
        <dbReference type="ChEBI" id="CHEBI:15377"/>
        <dbReference type="ChEBI" id="CHEBI:15378"/>
        <dbReference type="ChEBI" id="CHEBI:15934"/>
        <dbReference type="ChEBI" id="CHEBI:43474"/>
        <dbReference type="ChEBI" id="CHEBI:58201"/>
        <dbReference type="ChEBI" id="CHEBI:58830"/>
        <dbReference type="EC" id="2.5.1.78"/>
    </reaction>
</comment>
<feature type="binding site" evidence="7">
    <location>
        <begin position="62"/>
        <end position="64"/>
    </location>
    <ligand>
        <name>5-amino-6-(D-ribitylamino)uracil</name>
        <dbReference type="ChEBI" id="CHEBI:15934"/>
    </ligand>
</feature>
<evidence type="ECO:0000313" key="9">
    <source>
        <dbReference type="Proteomes" id="UP000704068"/>
    </source>
</evidence>
<evidence type="ECO:0000256" key="7">
    <source>
        <dbReference type="HAMAP-Rule" id="MF_00178"/>
    </source>
</evidence>
<dbReference type="EC" id="2.5.1.78" evidence="3 7"/>